<dbReference type="GO" id="GO:0051301">
    <property type="term" value="P:cell division"/>
    <property type="evidence" value="ECO:0007669"/>
    <property type="project" value="UniProtKB-KW"/>
</dbReference>
<protein>
    <submittedName>
        <fullName evidence="2">Cell division transporter substrate-binding protein FtsY</fullName>
    </submittedName>
</protein>
<keyword evidence="1" id="KW-0732">Signal</keyword>
<dbReference type="HOGENOM" id="CLU_174692_1_0_6"/>
<keyword evidence="3" id="KW-1185">Reference proteome</keyword>
<organism evidence="2 3">
    <name type="scientific">Teredinibacter turnerae (strain ATCC 39867 / T7901)</name>
    <dbReference type="NCBI Taxonomy" id="377629"/>
    <lineage>
        <taxon>Bacteria</taxon>
        <taxon>Pseudomonadati</taxon>
        <taxon>Pseudomonadota</taxon>
        <taxon>Gammaproteobacteria</taxon>
        <taxon>Cellvibrionales</taxon>
        <taxon>Cellvibrionaceae</taxon>
        <taxon>Teredinibacter</taxon>
    </lineage>
</organism>
<dbReference type="RefSeq" id="WP_015816847.1">
    <property type="nucleotide sequence ID" value="NC_012997.1"/>
</dbReference>
<feature type="signal peptide" evidence="1">
    <location>
        <begin position="1"/>
        <end position="19"/>
    </location>
</feature>
<proteinExistence type="predicted"/>
<dbReference type="Proteomes" id="UP000009080">
    <property type="component" value="Chromosome"/>
</dbReference>
<dbReference type="STRING" id="377629.TERTU_3744"/>
<gene>
    <name evidence="2" type="ordered locus">TERTU_3744</name>
</gene>
<dbReference type="AlphaFoldDB" id="C5BSC6"/>
<evidence type="ECO:0000313" key="2">
    <source>
        <dbReference type="EMBL" id="ACR10735.1"/>
    </source>
</evidence>
<name>C5BSC6_TERTT</name>
<evidence type="ECO:0000256" key="1">
    <source>
        <dbReference type="SAM" id="SignalP"/>
    </source>
</evidence>
<accession>C5BSC6</accession>
<dbReference type="EMBL" id="CP001614">
    <property type="protein sequence ID" value="ACR10735.1"/>
    <property type="molecule type" value="Genomic_DNA"/>
</dbReference>
<dbReference type="OrthoDB" id="5397661at2"/>
<dbReference type="eggNOG" id="ENOG5033C9X">
    <property type="taxonomic scope" value="Bacteria"/>
</dbReference>
<dbReference type="KEGG" id="ttu:TERTU_3744"/>
<sequence>MMRSSFFVCSLLLSLVTAAQEPEVVEMGATVTGNQEQPKVIYIVPWKQADDDAILYLPLNGKTNAIFGHVERSEHLRELKFIDELHQK</sequence>
<keyword evidence="2" id="KW-0131">Cell cycle</keyword>
<keyword evidence="2" id="KW-0132">Cell division</keyword>
<feature type="chain" id="PRO_5002949037" evidence="1">
    <location>
        <begin position="20"/>
        <end position="88"/>
    </location>
</feature>
<evidence type="ECO:0000313" key="3">
    <source>
        <dbReference type="Proteomes" id="UP000009080"/>
    </source>
</evidence>
<reference evidence="2 3" key="1">
    <citation type="journal article" date="2009" name="PLoS ONE">
        <title>The complete genome of Teredinibacter turnerae T7901: an intracellular endosymbiont of marine wood-boring bivalves (shipworms).</title>
        <authorList>
            <person name="Yang J.C."/>
            <person name="Madupu R."/>
            <person name="Durkin A.S."/>
            <person name="Ekborg N.A."/>
            <person name="Pedamallu C.S."/>
            <person name="Hostetler J.B."/>
            <person name="Radune D."/>
            <person name="Toms B.S."/>
            <person name="Henrissat B."/>
            <person name="Coutinho P.M."/>
            <person name="Schwarz S."/>
            <person name="Field L."/>
            <person name="Trindade-Silva A.E."/>
            <person name="Soares C.A.G."/>
            <person name="Elshahawi S."/>
            <person name="Hanora A."/>
            <person name="Schmidt E.W."/>
            <person name="Haygood M.G."/>
            <person name="Posfai J."/>
            <person name="Benner J."/>
            <person name="Madinger C."/>
            <person name="Nove J."/>
            <person name="Anton B."/>
            <person name="Chaudhary K."/>
            <person name="Foster J."/>
            <person name="Holman A."/>
            <person name="Kumar S."/>
            <person name="Lessard P.A."/>
            <person name="Luyten Y.A."/>
            <person name="Slatko B."/>
            <person name="Wood N."/>
            <person name="Wu B."/>
            <person name="Teplitski M."/>
            <person name="Mougous J.D."/>
            <person name="Ward N."/>
            <person name="Eisen J.A."/>
            <person name="Badger J.H."/>
            <person name="Distel D.L."/>
        </authorList>
    </citation>
    <scope>NUCLEOTIDE SEQUENCE [LARGE SCALE GENOMIC DNA]</scope>
    <source>
        <strain evidence="3">ATCC 39867 / T7901</strain>
    </source>
</reference>